<reference evidence="4 5" key="1">
    <citation type="journal article" date="2020" name="bioRxiv">
        <title>Whole genome comparisons of ergot fungi reveals the divergence and evolution of species within the genus Claviceps are the result of varying mechanisms driving genome evolution and host range expansion.</title>
        <authorList>
            <person name="Wyka S.A."/>
            <person name="Mondo S.J."/>
            <person name="Liu M."/>
            <person name="Dettman J."/>
            <person name="Nalam V."/>
            <person name="Broders K.D."/>
        </authorList>
    </citation>
    <scope>NUCLEOTIDE SEQUENCE [LARGE SCALE GENOMIC DNA]</scope>
    <source>
        <strain evidence="4 5">LM576</strain>
    </source>
</reference>
<dbReference type="Proteomes" id="UP000732380">
    <property type="component" value="Unassembled WGS sequence"/>
</dbReference>
<dbReference type="AlphaFoldDB" id="A0A9P7TTC3"/>
<feature type="domain" description="Aminotransferase class V" evidence="3">
    <location>
        <begin position="135"/>
        <end position="321"/>
    </location>
</feature>
<evidence type="ECO:0000259" key="3">
    <source>
        <dbReference type="Pfam" id="PF00266"/>
    </source>
</evidence>
<keyword evidence="5" id="KW-1185">Reference proteome</keyword>
<dbReference type="Gene3D" id="3.40.640.10">
    <property type="entry name" value="Type I PLP-dependent aspartate aminotransferase-like (Major domain)"/>
    <property type="match status" value="1"/>
</dbReference>
<feature type="compositionally biased region" description="Low complexity" evidence="2">
    <location>
        <begin position="67"/>
        <end position="77"/>
    </location>
</feature>
<proteinExistence type="predicted"/>
<comment type="caution">
    <text evidence="4">The sequence shown here is derived from an EMBL/GenBank/DDBJ whole genome shotgun (WGS) entry which is preliminary data.</text>
</comment>
<evidence type="ECO:0000256" key="2">
    <source>
        <dbReference type="SAM" id="MobiDB-lite"/>
    </source>
</evidence>
<dbReference type="PANTHER" id="PTHR43092:SF2">
    <property type="entry name" value="HERCYNYLCYSTEINE SULFOXIDE LYASE"/>
    <property type="match status" value="1"/>
</dbReference>
<evidence type="ECO:0000313" key="4">
    <source>
        <dbReference type="EMBL" id="KAG6116189.1"/>
    </source>
</evidence>
<gene>
    <name evidence="4" type="ORF">E4U13_002048</name>
</gene>
<dbReference type="InterPro" id="IPR015421">
    <property type="entry name" value="PyrdxlP-dep_Trfase_major"/>
</dbReference>
<dbReference type="InterPro" id="IPR000192">
    <property type="entry name" value="Aminotrans_V_dom"/>
</dbReference>
<dbReference type="Pfam" id="PF00266">
    <property type="entry name" value="Aminotran_5"/>
    <property type="match status" value="1"/>
</dbReference>
<evidence type="ECO:0000313" key="5">
    <source>
        <dbReference type="Proteomes" id="UP000732380"/>
    </source>
</evidence>
<feature type="region of interest" description="Disordered" evidence="2">
    <location>
        <begin position="1"/>
        <end position="77"/>
    </location>
</feature>
<dbReference type="InterPro" id="IPR015424">
    <property type="entry name" value="PyrdxlP-dep_Trfase"/>
</dbReference>
<dbReference type="PANTHER" id="PTHR43092">
    <property type="entry name" value="L-CYSTEINE DESULFHYDRASE"/>
    <property type="match status" value="1"/>
</dbReference>
<feature type="compositionally biased region" description="Basic and acidic residues" evidence="2">
    <location>
        <begin position="44"/>
        <end position="64"/>
    </location>
</feature>
<organism evidence="4 5">
    <name type="scientific">Claviceps humidiphila</name>
    <dbReference type="NCBI Taxonomy" id="1294629"/>
    <lineage>
        <taxon>Eukaryota</taxon>
        <taxon>Fungi</taxon>
        <taxon>Dikarya</taxon>
        <taxon>Ascomycota</taxon>
        <taxon>Pezizomycotina</taxon>
        <taxon>Sordariomycetes</taxon>
        <taxon>Hypocreomycetidae</taxon>
        <taxon>Hypocreales</taxon>
        <taxon>Clavicipitaceae</taxon>
        <taxon>Claviceps</taxon>
    </lineage>
</organism>
<feature type="compositionally biased region" description="Basic and acidic residues" evidence="2">
    <location>
        <begin position="22"/>
        <end position="34"/>
    </location>
</feature>
<dbReference type="SUPFAM" id="SSF53383">
    <property type="entry name" value="PLP-dependent transferases"/>
    <property type="match status" value="1"/>
</dbReference>
<keyword evidence="1" id="KW-0663">Pyridoxal phosphate</keyword>
<evidence type="ECO:0000256" key="1">
    <source>
        <dbReference type="ARBA" id="ARBA00022898"/>
    </source>
</evidence>
<protein>
    <recommendedName>
        <fullName evidence="3">Aminotransferase class V domain-containing protein</fullName>
    </recommendedName>
</protein>
<sequence>MGLLEGEELVLRGRQRGSESGGEPRSEPEPKLESEVVAEGAPDWEPKTERQLGNRKEPEHKLEAESEQQQGKPQQEVQAFGRAWKSEFLFDPAWRNLNHGSFGTYPVYIRDKLRAYQDQAEARPDQFIRYEESKLLYRSRAAVAKIVNAPLDTIVFVGNATEGVNTVLRNLRWDSLEKGGQKDVILSFSTVYEACGNAADYITEYFAGKVEHRTIELEYPVEDADVIAALRDAATQVAREGKRARLAMMDVVTSRPGVVFPWEAAVRVCRELGILSLVDGAQGVGMVRLDLTAADPDFFVSNCHKWLLVPRGCAMLYTPARTQCLLRTALATSHGYVPLSAAPAPPGSKSRYVANFEFVGTRDNAPYLCVADAIDWRERVCGGEENILRYLWALNKKGIRIVARALGTTHLDNATETLTNCAMGNVALPMRVDDVDAPTALDAAPSAAIAAPDVVVARENVSLVDKWMREKLFDDYKTFMTLFVMQDRYWVRLSAQIYLDEQDYEVAGDILKALCERIRLREYLDPQPAE</sequence>
<accession>A0A9P7TTC3</accession>
<name>A0A9P7TTC3_9HYPO</name>
<dbReference type="EMBL" id="SRQM01000186">
    <property type="protein sequence ID" value="KAG6116189.1"/>
    <property type="molecule type" value="Genomic_DNA"/>
</dbReference>